<dbReference type="RefSeq" id="WP_285152768.1">
    <property type="nucleotide sequence ID" value="NZ_JASSPP010000003.1"/>
</dbReference>
<reference evidence="1 2" key="1">
    <citation type="submission" date="2023-06" db="EMBL/GenBank/DDBJ databases">
        <title>Antibody response to the Sneathia vaginalis cytopathogenic toxin A during pregnancy.</title>
        <authorList>
            <person name="Mccoy Z.T."/>
            <person name="Serrano M.G."/>
            <person name="Spaine K."/>
            <person name="Edwards D.J."/>
            <person name="Buck G.A."/>
            <person name="Jefferson K."/>
        </authorList>
    </citation>
    <scope>NUCLEOTIDE SEQUENCE [LARGE SCALE GENOMIC DNA]</scope>
    <source>
        <strain evidence="1 2">CCUG 42621</strain>
    </source>
</reference>
<name>A0ABT7HIU5_9FUSO</name>
<dbReference type="EMBL" id="JASSPP010000003">
    <property type="protein sequence ID" value="MDK9580432.1"/>
    <property type="molecule type" value="Genomic_DNA"/>
</dbReference>
<organism evidence="1 2">
    <name type="scientific">Sneathia sanguinegens</name>
    <dbReference type="NCBI Taxonomy" id="40543"/>
    <lineage>
        <taxon>Bacteria</taxon>
        <taxon>Fusobacteriati</taxon>
        <taxon>Fusobacteriota</taxon>
        <taxon>Fusobacteriia</taxon>
        <taxon>Fusobacteriales</taxon>
        <taxon>Leptotrichiaceae</taxon>
        <taxon>Sneathia</taxon>
    </lineage>
</organism>
<keyword evidence="2" id="KW-1185">Reference proteome</keyword>
<dbReference type="SUPFAM" id="SSF81901">
    <property type="entry name" value="HCP-like"/>
    <property type="match status" value="1"/>
</dbReference>
<dbReference type="Pfam" id="PF12895">
    <property type="entry name" value="ANAPC3"/>
    <property type="match status" value="1"/>
</dbReference>
<dbReference type="Gene3D" id="1.25.40.10">
    <property type="entry name" value="Tetratricopeptide repeat domain"/>
    <property type="match status" value="1"/>
</dbReference>
<sequence>MTLILEKANIDPISFYIAQKKAKKGSNEDIRYVLKVYEKLNMNDEKEKYIDLAIKNNVQEVILNKITQYINENKTDELEKLIPKLKSKKERDKFEGIYLYKKGLEAYENSNSNQAIDYFKKAYKKGIKELGHNIASLYLKQKNINEAVNWLEISKYDGNEDANYELSVIYFNNKKYAKAIPYLIEEYKKGKKELATSIGVCYVNLYKYEEAIVWLEKASSNGDNDAKKIIEKINGFRKESYNVY</sequence>
<proteinExistence type="predicted"/>
<evidence type="ECO:0000313" key="1">
    <source>
        <dbReference type="EMBL" id="MDK9580432.1"/>
    </source>
</evidence>
<evidence type="ECO:0000313" key="2">
    <source>
        <dbReference type="Proteomes" id="UP001225134"/>
    </source>
</evidence>
<accession>A0ABT7HIU5</accession>
<dbReference type="Proteomes" id="UP001225134">
    <property type="component" value="Unassembled WGS sequence"/>
</dbReference>
<comment type="caution">
    <text evidence="1">The sequence shown here is derived from an EMBL/GenBank/DDBJ whole genome shotgun (WGS) entry which is preliminary data.</text>
</comment>
<protein>
    <submittedName>
        <fullName evidence="1">CDC27 family protein</fullName>
    </submittedName>
</protein>
<dbReference type="InterPro" id="IPR011990">
    <property type="entry name" value="TPR-like_helical_dom_sf"/>
</dbReference>
<gene>
    <name evidence="1" type="ORF">QQA45_02745</name>
</gene>